<dbReference type="InterPro" id="IPR012951">
    <property type="entry name" value="BBE"/>
</dbReference>
<dbReference type="EMBL" id="LHQQ01000073">
    <property type="protein sequence ID" value="KOS43803.1"/>
    <property type="molecule type" value="Genomic_DNA"/>
</dbReference>
<proteinExistence type="predicted"/>
<evidence type="ECO:0000313" key="3">
    <source>
        <dbReference type="Proteomes" id="UP000037696"/>
    </source>
</evidence>
<dbReference type="GO" id="GO:0050660">
    <property type="term" value="F:flavin adenine dinucleotide binding"/>
    <property type="evidence" value="ECO:0007669"/>
    <property type="project" value="InterPro"/>
</dbReference>
<evidence type="ECO:0000259" key="1">
    <source>
        <dbReference type="Pfam" id="PF08031"/>
    </source>
</evidence>
<dbReference type="Proteomes" id="UP000037696">
    <property type="component" value="Unassembled WGS sequence"/>
</dbReference>
<comment type="caution">
    <text evidence="2">The sequence shown here is derived from an EMBL/GenBank/DDBJ whole genome shotgun (WGS) entry which is preliminary data.</text>
</comment>
<dbReference type="AlphaFoldDB" id="A0A0N0RYZ7"/>
<sequence length="84" mass="9641">MCESEVRRAGHKPDKLVSTFFGYTHGEYQTENIGLEKYILTLPLDDNMTPEDMFGVNADALLNVKRKYDRDNVFNKLNPLEVSS</sequence>
<protein>
    <recommendedName>
        <fullName evidence="1">Berberine/berberine-like domain-containing protein</fullName>
    </recommendedName>
</protein>
<reference evidence="2 3" key="1">
    <citation type="submission" date="2015-08" db="EMBL/GenBank/DDBJ databases">
        <title>Genome sequencing of Penicillium nordicum.</title>
        <authorList>
            <person name="Nguyen H.D."/>
            <person name="Seifert K.A."/>
        </authorList>
    </citation>
    <scope>NUCLEOTIDE SEQUENCE [LARGE SCALE GENOMIC DNA]</scope>
    <source>
        <strain evidence="2 3">DAOMC 185683</strain>
    </source>
</reference>
<dbReference type="GO" id="GO:0016491">
    <property type="term" value="F:oxidoreductase activity"/>
    <property type="evidence" value="ECO:0007669"/>
    <property type="project" value="InterPro"/>
</dbReference>
<feature type="domain" description="Berberine/berberine-like" evidence="1">
    <location>
        <begin position="48"/>
        <end position="75"/>
    </location>
</feature>
<accession>A0A0N0RYZ7</accession>
<dbReference type="OrthoDB" id="415825at2759"/>
<organism evidence="2 3">
    <name type="scientific">Penicillium nordicum</name>
    <dbReference type="NCBI Taxonomy" id="229535"/>
    <lineage>
        <taxon>Eukaryota</taxon>
        <taxon>Fungi</taxon>
        <taxon>Dikarya</taxon>
        <taxon>Ascomycota</taxon>
        <taxon>Pezizomycotina</taxon>
        <taxon>Eurotiomycetes</taxon>
        <taxon>Eurotiomycetidae</taxon>
        <taxon>Eurotiales</taxon>
        <taxon>Aspergillaceae</taxon>
        <taxon>Penicillium</taxon>
    </lineage>
</organism>
<gene>
    <name evidence="2" type="ORF">ACN38_g5276</name>
</gene>
<dbReference type="Pfam" id="PF08031">
    <property type="entry name" value="BBE"/>
    <property type="match status" value="1"/>
</dbReference>
<evidence type="ECO:0000313" key="2">
    <source>
        <dbReference type="EMBL" id="KOS43803.1"/>
    </source>
</evidence>
<name>A0A0N0RYZ7_9EURO</name>
<keyword evidence="3" id="KW-1185">Reference proteome</keyword>